<accession>A0A7U2I965</accession>
<organism evidence="2 3">
    <name type="scientific">Phaeosphaeria nodorum (strain SN15 / ATCC MYA-4574 / FGSC 10173)</name>
    <name type="common">Glume blotch fungus</name>
    <name type="synonym">Parastagonospora nodorum</name>
    <dbReference type="NCBI Taxonomy" id="321614"/>
    <lineage>
        <taxon>Eukaryota</taxon>
        <taxon>Fungi</taxon>
        <taxon>Dikarya</taxon>
        <taxon>Ascomycota</taxon>
        <taxon>Pezizomycotina</taxon>
        <taxon>Dothideomycetes</taxon>
        <taxon>Pleosporomycetidae</taxon>
        <taxon>Pleosporales</taxon>
        <taxon>Pleosporineae</taxon>
        <taxon>Phaeosphaeriaceae</taxon>
        <taxon>Parastagonospora</taxon>
    </lineage>
</organism>
<feature type="compositionally biased region" description="Basic and acidic residues" evidence="1">
    <location>
        <begin position="305"/>
        <end position="324"/>
    </location>
</feature>
<dbReference type="VEuPathDB" id="FungiDB:JI435_154230"/>
<feature type="compositionally biased region" description="Acidic residues" evidence="1">
    <location>
        <begin position="293"/>
        <end position="302"/>
    </location>
</feature>
<evidence type="ECO:0000256" key="1">
    <source>
        <dbReference type="SAM" id="MobiDB-lite"/>
    </source>
</evidence>
<gene>
    <name evidence="2" type="ORF">JI435_154230</name>
</gene>
<feature type="compositionally biased region" description="Polar residues" evidence="1">
    <location>
        <begin position="492"/>
        <end position="506"/>
    </location>
</feature>
<feature type="compositionally biased region" description="Basic and acidic residues" evidence="1">
    <location>
        <begin position="262"/>
        <end position="284"/>
    </location>
</feature>
<reference evidence="3" key="1">
    <citation type="journal article" date="2021" name="BMC Genomics">
        <title>Chromosome-level genome assembly and manually-curated proteome of model necrotroph Parastagonospora nodorum Sn15 reveals a genome-wide trove of candidate effector homologs, and redundancy of virulence-related functions within an accessory chromosome.</title>
        <authorList>
            <person name="Bertazzoni S."/>
            <person name="Jones D.A.B."/>
            <person name="Phan H.T."/>
            <person name="Tan K.-C."/>
            <person name="Hane J.K."/>
        </authorList>
    </citation>
    <scope>NUCLEOTIDE SEQUENCE [LARGE SCALE GENOMIC DNA]</scope>
    <source>
        <strain evidence="3">SN15 / ATCC MYA-4574 / FGSC 10173)</strain>
    </source>
</reference>
<feature type="region of interest" description="Disordered" evidence="1">
    <location>
        <begin position="359"/>
        <end position="382"/>
    </location>
</feature>
<dbReference type="EMBL" id="CP069040">
    <property type="protein sequence ID" value="QRD05495.1"/>
    <property type="molecule type" value="Genomic_DNA"/>
</dbReference>
<feature type="region of interest" description="Disordered" evidence="1">
    <location>
        <begin position="262"/>
        <end position="324"/>
    </location>
</feature>
<dbReference type="OrthoDB" id="4586300at2759"/>
<evidence type="ECO:0000313" key="2">
    <source>
        <dbReference type="EMBL" id="QRD05495.1"/>
    </source>
</evidence>
<proteinExistence type="predicted"/>
<protein>
    <submittedName>
        <fullName evidence="2">Uncharacterized protein</fullName>
    </submittedName>
</protein>
<evidence type="ECO:0000313" key="3">
    <source>
        <dbReference type="Proteomes" id="UP000663193"/>
    </source>
</evidence>
<keyword evidence="3" id="KW-1185">Reference proteome</keyword>
<sequence>MANDNDDNSRRTRERPEDNPFIAFRRFADSQVASLMNTVFTLPATIANYNNVHQARKACLFKKADQAQCDRLQEIEGQIAGLRNEGRELYRVGDLQQVLRKSEELMKLDRHADELRKDIVGKSDEGEDSTELVHRVANKKGQEWGWDWSWGFPKPFDDDRDVSNSTSPSGRGQALDYLHQFERESKRIFGEDAYDEAMDAAWTAMQSSPILRGLVSDKELELMQGLIYRSRPYAPQALESDSQMQHAGVNWREAYEDLVRTQEEENRARTRELRSKAMKDDRYRSYPKQVPWTDEEHDDEPSYEYSHDHEDQHDDPPTPKMKHGDSFTEWCKYAPEQSASDKRVIAKFLSVEQRENDRWLGTRGSESTNDWCDPAQEQNASDKRDIQKFLAHQQQNGRELALRESLETTETELDAYEQLLEKPKGFDYVKAAPSSDSKPSILSTLTTTERTVAPDGSVTTKVVLKKRFADGREESSETVHTQRGQEPEPWATRQTPEVRNYNNNDEVQGKEKKSSGWFWSS</sequence>
<name>A0A7U2I965_PHANO</name>
<feature type="region of interest" description="Disordered" evidence="1">
    <location>
        <begin position="469"/>
        <end position="521"/>
    </location>
</feature>
<dbReference type="Proteomes" id="UP000663193">
    <property type="component" value="Chromosome 18"/>
</dbReference>
<dbReference type="AlphaFoldDB" id="A0A7U2I965"/>